<feature type="domain" description="HD/PDEase" evidence="1">
    <location>
        <begin position="55"/>
        <end position="160"/>
    </location>
</feature>
<evidence type="ECO:0000313" key="3">
    <source>
        <dbReference type="Proteomes" id="UP000176329"/>
    </source>
</evidence>
<accession>A0A1F6LVR1</accession>
<dbReference type="PANTHER" id="PTHR43061">
    <property type="entry name" value="GTP DIPHOSPHOKINASE RSH1, CHLOROPLASTIC-RELATED"/>
    <property type="match status" value="1"/>
</dbReference>
<dbReference type="SMART" id="SM00471">
    <property type="entry name" value="HDc"/>
    <property type="match status" value="1"/>
</dbReference>
<comment type="caution">
    <text evidence="2">The sequence shown here is derived from an EMBL/GenBank/DDBJ whole genome shotgun (WGS) entry which is preliminary data.</text>
</comment>
<name>A0A1F6LVR1_9BACT</name>
<dbReference type="Pfam" id="PF13328">
    <property type="entry name" value="HD_4"/>
    <property type="match status" value="1"/>
</dbReference>
<evidence type="ECO:0000259" key="1">
    <source>
        <dbReference type="SMART" id="SM00471"/>
    </source>
</evidence>
<protein>
    <recommendedName>
        <fullName evidence="1">HD/PDEase domain-containing protein</fullName>
    </recommendedName>
</protein>
<dbReference type="AlphaFoldDB" id="A0A1F6LVR1"/>
<dbReference type="EMBL" id="MFPV01000003">
    <property type="protein sequence ID" value="OGH63477.1"/>
    <property type="molecule type" value="Genomic_DNA"/>
</dbReference>
<dbReference type="Gene3D" id="1.10.3210.10">
    <property type="entry name" value="Hypothetical protein af1432"/>
    <property type="match status" value="1"/>
</dbReference>
<proteinExistence type="predicted"/>
<dbReference type="SUPFAM" id="SSF109604">
    <property type="entry name" value="HD-domain/PDEase-like"/>
    <property type="match status" value="1"/>
</dbReference>
<dbReference type="InterPro" id="IPR003607">
    <property type="entry name" value="HD/PDEase_dom"/>
</dbReference>
<gene>
    <name evidence="2" type="ORF">A2848_02940</name>
</gene>
<reference evidence="2 3" key="1">
    <citation type="journal article" date="2016" name="Nat. Commun.">
        <title>Thousands of microbial genomes shed light on interconnected biogeochemical processes in an aquifer system.</title>
        <authorList>
            <person name="Anantharaman K."/>
            <person name="Brown C.T."/>
            <person name="Hug L.A."/>
            <person name="Sharon I."/>
            <person name="Castelle C.J."/>
            <person name="Probst A.J."/>
            <person name="Thomas B.C."/>
            <person name="Singh A."/>
            <person name="Wilkins M.J."/>
            <person name="Karaoz U."/>
            <person name="Brodie E.L."/>
            <person name="Williams K.H."/>
            <person name="Hubbard S.S."/>
            <person name="Banfield J.F."/>
        </authorList>
    </citation>
    <scope>NUCLEOTIDE SEQUENCE [LARGE SCALE GENOMIC DNA]</scope>
</reference>
<evidence type="ECO:0000313" key="2">
    <source>
        <dbReference type="EMBL" id="OGH63477.1"/>
    </source>
</evidence>
<sequence>MQLGARVARDQGDAMQTATEFLGTMRKHHAPSECHLIDTAFEIAAEAHDGQTRKSGDPYLVHPIAVALLPGELLRLHDWRFVAVGLLHDVVEDCSGFDQRRIVTSLGPEILASVLVLTKDSKRKHEFLRQIRHQGGVLEWIIKLCDKIHNLSTIEFLAAADARRIVANARRDYLPLARDLAGRLETREKWWSGVLHAEIARLCREHERRERQRGDTRDGL</sequence>
<dbReference type="Proteomes" id="UP000176329">
    <property type="component" value="Unassembled WGS sequence"/>
</dbReference>
<dbReference type="PANTHER" id="PTHR43061:SF1">
    <property type="entry name" value="GTP DIPHOSPHOKINASE RSH1, CHLOROPLASTIC-RELATED"/>
    <property type="match status" value="1"/>
</dbReference>
<organism evidence="2 3">
    <name type="scientific">Candidatus Magasanikbacteria bacterium RIFCSPHIGHO2_01_FULL_50_8</name>
    <dbReference type="NCBI Taxonomy" id="1798674"/>
    <lineage>
        <taxon>Bacteria</taxon>
        <taxon>Candidatus Magasanikiibacteriota</taxon>
    </lineage>
</organism>